<sequence length="98" mass="11383">TSKIYEILVDIQSTLKDLKAEVAENSKKIDHLQTFLPQPWSWKSAKSDFDFPVSTEEQLLELEKKLENNEMATKLSALEAKQKGSILRHKRRPQFLIN</sequence>
<name>A0A4Y2PBG1_ARAVE</name>
<proteinExistence type="predicted"/>
<dbReference type="EMBL" id="BGPR01292285">
    <property type="protein sequence ID" value="GBN48561.1"/>
    <property type="molecule type" value="Genomic_DNA"/>
</dbReference>
<accession>A0A4Y2PBG1</accession>
<reference evidence="1 2" key="1">
    <citation type="journal article" date="2019" name="Sci. Rep.">
        <title>Orb-weaving spider Araneus ventricosus genome elucidates the spidroin gene catalogue.</title>
        <authorList>
            <person name="Kono N."/>
            <person name="Nakamura H."/>
            <person name="Ohtoshi R."/>
            <person name="Moran D.A.P."/>
            <person name="Shinohara A."/>
            <person name="Yoshida Y."/>
            <person name="Fujiwara M."/>
            <person name="Mori M."/>
            <person name="Tomita M."/>
            <person name="Arakawa K."/>
        </authorList>
    </citation>
    <scope>NUCLEOTIDE SEQUENCE [LARGE SCALE GENOMIC DNA]</scope>
</reference>
<keyword evidence="2" id="KW-1185">Reference proteome</keyword>
<protein>
    <submittedName>
        <fullName evidence="1">Uncharacterized protein</fullName>
    </submittedName>
</protein>
<gene>
    <name evidence="1" type="ORF">AVEN_198992_1</name>
</gene>
<feature type="non-terminal residue" evidence="1">
    <location>
        <position position="1"/>
    </location>
</feature>
<organism evidence="1 2">
    <name type="scientific">Araneus ventricosus</name>
    <name type="common">Orbweaver spider</name>
    <name type="synonym">Epeira ventricosa</name>
    <dbReference type="NCBI Taxonomy" id="182803"/>
    <lineage>
        <taxon>Eukaryota</taxon>
        <taxon>Metazoa</taxon>
        <taxon>Ecdysozoa</taxon>
        <taxon>Arthropoda</taxon>
        <taxon>Chelicerata</taxon>
        <taxon>Arachnida</taxon>
        <taxon>Araneae</taxon>
        <taxon>Araneomorphae</taxon>
        <taxon>Entelegynae</taxon>
        <taxon>Araneoidea</taxon>
        <taxon>Araneidae</taxon>
        <taxon>Araneus</taxon>
    </lineage>
</organism>
<dbReference type="Proteomes" id="UP000499080">
    <property type="component" value="Unassembled WGS sequence"/>
</dbReference>
<evidence type="ECO:0000313" key="1">
    <source>
        <dbReference type="EMBL" id="GBN48561.1"/>
    </source>
</evidence>
<evidence type="ECO:0000313" key="2">
    <source>
        <dbReference type="Proteomes" id="UP000499080"/>
    </source>
</evidence>
<comment type="caution">
    <text evidence="1">The sequence shown here is derived from an EMBL/GenBank/DDBJ whole genome shotgun (WGS) entry which is preliminary data.</text>
</comment>
<dbReference type="AlphaFoldDB" id="A0A4Y2PBG1"/>